<name>A0A1S1H8Y4_9SPHN</name>
<dbReference type="InterPro" id="IPR034122">
    <property type="entry name" value="Retropepsin-like_bacterial"/>
</dbReference>
<organism evidence="4 5">
    <name type="scientific">Edaphosphingomonas haloaromaticamans</name>
    <dbReference type="NCBI Taxonomy" id="653954"/>
    <lineage>
        <taxon>Bacteria</taxon>
        <taxon>Pseudomonadati</taxon>
        <taxon>Pseudomonadota</taxon>
        <taxon>Alphaproteobacteria</taxon>
        <taxon>Sphingomonadales</taxon>
        <taxon>Rhizorhabdaceae</taxon>
        <taxon>Edaphosphingomonas</taxon>
    </lineage>
</organism>
<dbReference type="PROSITE" id="PS50175">
    <property type="entry name" value="ASP_PROT_RETROV"/>
    <property type="match status" value="1"/>
</dbReference>
<evidence type="ECO:0000256" key="1">
    <source>
        <dbReference type="ARBA" id="ARBA00022801"/>
    </source>
</evidence>
<dbReference type="InterPro" id="IPR021109">
    <property type="entry name" value="Peptidase_aspartic_dom_sf"/>
</dbReference>
<feature type="domain" description="Peptidase A2" evidence="3">
    <location>
        <begin position="93"/>
        <end position="172"/>
    </location>
</feature>
<feature type="compositionally biased region" description="Low complexity" evidence="2">
    <location>
        <begin position="36"/>
        <end position="53"/>
    </location>
</feature>
<dbReference type="SUPFAM" id="SSF50630">
    <property type="entry name" value="Acid proteases"/>
    <property type="match status" value="1"/>
</dbReference>
<dbReference type="AlphaFoldDB" id="A0A1S1H8Y4"/>
<dbReference type="Pfam" id="PF13975">
    <property type="entry name" value="gag-asp_proteas"/>
    <property type="match status" value="1"/>
</dbReference>
<evidence type="ECO:0000313" key="4">
    <source>
        <dbReference type="EMBL" id="OHT18525.1"/>
    </source>
</evidence>
<dbReference type="InterPro" id="IPR001995">
    <property type="entry name" value="Peptidase_A2_cat"/>
</dbReference>
<comment type="caution">
    <text evidence="4">The sequence shown here is derived from an EMBL/GenBank/DDBJ whole genome shotgun (WGS) entry which is preliminary data.</text>
</comment>
<evidence type="ECO:0000259" key="3">
    <source>
        <dbReference type="PROSITE" id="PS50175"/>
    </source>
</evidence>
<evidence type="ECO:0000256" key="2">
    <source>
        <dbReference type="SAM" id="MobiDB-lite"/>
    </source>
</evidence>
<dbReference type="InterPro" id="IPR011969">
    <property type="entry name" value="Clan_AA_Asp_peptidase_C"/>
</dbReference>
<dbReference type="Proteomes" id="UP000179467">
    <property type="component" value="Unassembled WGS sequence"/>
</dbReference>
<feature type="region of interest" description="Disordered" evidence="2">
    <location>
        <begin position="28"/>
        <end position="66"/>
    </location>
</feature>
<gene>
    <name evidence="4" type="ORF">BHE75_00497</name>
</gene>
<protein>
    <recommendedName>
        <fullName evidence="3">Peptidase A2 domain-containing protein</fullName>
    </recommendedName>
</protein>
<keyword evidence="1" id="KW-0378">Hydrolase</keyword>
<sequence>MSGRLPLLLTILAGAALGWLLPYRPSPDPAPPAEPPARAAPAVADQVAAPPAATSQRMPEPPRPAMPAGPGIVIERRADGHYYADALVNGRQVHFLVDTGASGVVLTMDDARRVGLPFNPYEFRVIGKGASGDVRGKLVTIDRIVLGHVDAAAVPGAIIGDGARISLLGQSFLSRIGSVSIADGRMTLR</sequence>
<dbReference type="NCBIfam" id="TIGR02281">
    <property type="entry name" value="clan_AA_DTGA"/>
    <property type="match status" value="1"/>
</dbReference>
<keyword evidence="5" id="KW-1185">Reference proteome</keyword>
<accession>A0A1S1H8Y4</accession>
<dbReference type="Gene3D" id="2.40.70.10">
    <property type="entry name" value="Acid Proteases"/>
    <property type="match status" value="1"/>
</dbReference>
<evidence type="ECO:0000313" key="5">
    <source>
        <dbReference type="Proteomes" id="UP000179467"/>
    </source>
</evidence>
<dbReference type="EMBL" id="MIPT01000001">
    <property type="protein sequence ID" value="OHT18525.1"/>
    <property type="molecule type" value="Genomic_DNA"/>
</dbReference>
<dbReference type="GO" id="GO:0006508">
    <property type="term" value="P:proteolysis"/>
    <property type="evidence" value="ECO:0007669"/>
    <property type="project" value="InterPro"/>
</dbReference>
<dbReference type="GO" id="GO:0004190">
    <property type="term" value="F:aspartic-type endopeptidase activity"/>
    <property type="evidence" value="ECO:0007669"/>
    <property type="project" value="InterPro"/>
</dbReference>
<dbReference type="CDD" id="cd05483">
    <property type="entry name" value="retropepsin_like_bacteria"/>
    <property type="match status" value="1"/>
</dbReference>
<proteinExistence type="predicted"/>
<reference evidence="4 5" key="1">
    <citation type="submission" date="2016-09" db="EMBL/GenBank/DDBJ databases">
        <title>Metabolic pathway, cell adaptation mechanisms and a novel monoxygenase revealed through proteogenomic-transcription analysis of a Sphingomonas haloaromaticamans strain degrading the fungicide ortho-phenylphenol.</title>
        <authorList>
            <person name="Perruchon C."/>
            <person name="Papadopoulou E.S."/>
            <person name="Rousidou C."/>
            <person name="Vasileiadis S."/>
            <person name="Tanou G."/>
            <person name="Amoutzias G."/>
            <person name="Molassiotis A."/>
            <person name="Karpouzas D.G."/>
        </authorList>
    </citation>
    <scope>NUCLEOTIDE SEQUENCE [LARGE SCALE GENOMIC DNA]</scope>
    <source>
        <strain evidence="4 5">P3</strain>
    </source>
</reference>
<dbReference type="RefSeq" id="WP_254684341.1">
    <property type="nucleotide sequence ID" value="NZ_MIPT01000001.1"/>
</dbReference>